<dbReference type="AlphaFoldDB" id="A0A0P9ISE4"/>
<organism evidence="2 3">
    <name type="scientific">Rhodotorula graminis (strain WP1)</name>
    <dbReference type="NCBI Taxonomy" id="578459"/>
    <lineage>
        <taxon>Eukaryota</taxon>
        <taxon>Fungi</taxon>
        <taxon>Dikarya</taxon>
        <taxon>Basidiomycota</taxon>
        <taxon>Pucciniomycotina</taxon>
        <taxon>Microbotryomycetes</taxon>
        <taxon>Sporidiobolales</taxon>
        <taxon>Sporidiobolaceae</taxon>
        <taxon>Rhodotorula</taxon>
    </lineage>
</organism>
<proteinExistence type="predicted"/>
<dbReference type="EMBL" id="KQ474087">
    <property type="protein sequence ID" value="KPV72323.1"/>
    <property type="molecule type" value="Genomic_DNA"/>
</dbReference>
<feature type="compositionally biased region" description="Low complexity" evidence="1">
    <location>
        <begin position="412"/>
        <end position="429"/>
    </location>
</feature>
<feature type="compositionally biased region" description="Low complexity" evidence="1">
    <location>
        <begin position="36"/>
        <end position="65"/>
    </location>
</feature>
<evidence type="ECO:0000256" key="1">
    <source>
        <dbReference type="SAM" id="MobiDB-lite"/>
    </source>
</evidence>
<dbReference type="InterPro" id="IPR011990">
    <property type="entry name" value="TPR-like_helical_dom_sf"/>
</dbReference>
<sequence>MSLLAPIAEADEPLYTRTLPASARKPVPYSSPPLSLPSTPDDLSPRSSPTPAAGPSATTTSAAAARSRSADRAAFNEARALYDSGVALSRDGNPLAATRHFRQAAVVFGDMDGQEKRRDKSMWQAGMCYASLGMRAKKRGEKETARGALEQARSCFHFINERAKEAMAMFQLALLALPDLSQATEQLKAAAVMYADLGDEAREAMCYAELGHLFSASDPDTAVFFLKQCLLLYLKLGDSHREGKVLYTIGLLASSAALDDRRTGYNYLAQARVIFRRRGDTADEGDACYALGKSCVRSGAFEQAVKYFEEASSLFHSAHLPVDEAWASYRLALVMLKVRSASLAISYLSDARQLFAEAPSDERHAEGSCCLRIAEILSGAVGGKAGGEQVRDEVRAADFFDEAARLLALDDSTISTPTPSSRSTPQSSRTRSRSRKHGAPAASAAASSPDSPAGSSSLLRRRSTMSVARAEERRRRLVQDGAGSGSGAASPARMGSSALGSLSGDGGESLVASAGHGLGHGLDEEEGEEVRESGRAGGRAAGRAAAAVEGGGEGAWWAVGDR</sequence>
<name>A0A0P9ISE4_RHOGW</name>
<dbReference type="Gene3D" id="1.25.40.10">
    <property type="entry name" value="Tetratricopeptide repeat domain"/>
    <property type="match status" value="1"/>
</dbReference>
<feature type="region of interest" description="Disordered" evidence="1">
    <location>
        <begin position="411"/>
        <end position="562"/>
    </location>
</feature>
<keyword evidence="3" id="KW-1185">Reference proteome</keyword>
<feature type="compositionally biased region" description="Basic and acidic residues" evidence="1">
    <location>
        <begin position="469"/>
        <end position="478"/>
    </location>
</feature>
<dbReference type="PANTHER" id="PTHR10098">
    <property type="entry name" value="RAPSYN-RELATED"/>
    <property type="match status" value="1"/>
</dbReference>
<protein>
    <recommendedName>
        <fullName evidence="4">TPR-like protein</fullName>
    </recommendedName>
</protein>
<evidence type="ECO:0000313" key="2">
    <source>
        <dbReference type="EMBL" id="KPV72323.1"/>
    </source>
</evidence>
<feature type="compositionally biased region" description="Low complexity" evidence="1">
    <location>
        <begin position="439"/>
        <end position="458"/>
    </location>
</feature>
<dbReference type="SUPFAM" id="SSF48452">
    <property type="entry name" value="TPR-like"/>
    <property type="match status" value="2"/>
</dbReference>
<dbReference type="RefSeq" id="XP_018268372.1">
    <property type="nucleotide sequence ID" value="XM_018418024.1"/>
</dbReference>
<evidence type="ECO:0000313" key="3">
    <source>
        <dbReference type="Proteomes" id="UP000053890"/>
    </source>
</evidence>
<feature type="compositionally biased region" description="Low complexity" evidence="1">
    <location>
        <begin position="487"/>
        <end position="502"/>
    </location>
</feature>
<accession>A0A0P9ISE4</accession>
<dbReference type="GeneID" id="28978472"/>
<feature type="region of interest" description="Disordered" evidence="1">
    <location>
        <begin position="14"/>
        <end position="65"/>
    </location>
</feature>
<dbReference type="STRING" id="578459.A0A0P9ISE4"/>
<evidence type="ECO:0008006" key="4">
    <source>
        <dbReference type="Google" id="ProtNLM"/>
    </source>
</evidence>
<gene>
    <name evidence="2" type="ORF">RHOBADRAFT_55807</name>
</gene>
<dbReference type="PANTHER" id="PTHR10098:SF108">
    <property type="entry name" value="TETRATRICOPEPTIDE REPEAT PROTEIN 28"/>
    <property type="match status" value="1"/>
</dbReference>
<reference evidence="2 3" key="1">
    <citation type="journal article" date="2015" name="Front. Microbiol.">
        <title>Genome sequence of the plant growth promoting endophytic yeast Rhodotorula graminis WP1.</title>
        <authorList>
            <person name="Firrincieli A."/>
            <person name="Otillar R."/>
            <person name="Salamov A."/>
            <person name="Schmutz J."/>
            <person name="Khan Z."/>
            <person name="Redman R.S."/>
            <person name="Fleck N.D."/>
            <person name="Lindquist E."/>
            <person name="Grigoriev I.V."/>
            <person name="Doty S.L."/>
        </authorList>
    </citation>
    <scope>NUCLEOTIDE SEQUENCE [LARGE SCALE GENOMIC DNA]</scope>
    <source>
        <strain evidence="2 3">WP1</strain>
    </source>
</reference>
<dbReference type="OrthoDB" id="2536083at2759"/>
<dbReference type="Proteomes" id="UP000053890">
    <property type="component" value="Unassembled WGS sequence"/>
</dbReference>